<dbReference type="Proteomes" id="UP000217805">
    <property type="component" value="Chromosome"/>
</dbReference>
<evidence type="ECO:0000256" key="2">
    <source>
        <dbReference type="ARBA" id="ARBA00022552"/>
    </source>
</evidence>
<dbReference type="PIRSF" id="PIRSF027833">
    <property type="entry name" value="MtTFB2"/>
    <property type="match status" value="1"/>
</dbReference>
<keyword evidence="5 7" id="KW-0949">S-adenosyl-L-methionine</keyword>
<keyword evidence="1 7" id="KW-0963">Cytoplasm</keyword>
<evidence type="ECO:0000256" key="7">
    <source>
        <dbReference type="HAMAP-Rule" id="MF_00607"/>
    </source>
</evidence>
<dbReference type="EMBL" id="AP014609">
    <property type="protein sequence ID" value="BAR91954.1"/>
    <property type="molecule type" value="Genomic_DNA"/>
</dbReference>
<dbReference type="PANTHER" id="PTHR11727">
    <property type="entry name" value="DIMETHYLADENOSINE TRANSFERASE"/>
    <property type="match status" value="1"/>
</dbReference>
<keyword evidence="4 7" id="KW-0808">Transferase</keyword>
<dbReference type="InterPro" id="IPR029063">
    <property type="entry name" value="SAM-dependent_MTases_sf"/>
</dbReference>
<dbReference type="PROSITE" id="PS51689">
    <property type="entry name" value="SAM_RNA_A_N6_MT"/>
    <property type="match status" value="1"/>
</dbReference>
<feature type="binding site" evidence="7 8">
    <location>
        <position position="91"/>
    </location>
    <ligand>
        <name>S-adenosyl-L-methionine</name>
        <dbReference type="ChEBI" id="CHEBI:59789"/>
    </ligand>
</feature>
<dbReference type="Gene3D" id="1.10.8.100">
    <property type="entry name" value="Ribosomal RNA adenine dimethylase-like, domain 2"/>
    <property type="match status" value="1"/>
</dbReference>
<keyword evidence="3 7" id="KW-0489">Methyltransferase</keyword>
<evidence type="ECO:0000256" key="4">
    <source>
        <dbReference type="ARBA" id="ARBA00022679"/>
    </source>
</evidence>
<dbReference type="CDD" id="cd02440">
    <property type="entry name" value="AdoMet_MTases"/>
    <property type="match status" value="1"/>
</dbReference>
<comment type="catalytic activity">
    <reaction evidence="7">
        <text>adenosine(1518)/adenosine(1519) in 16S rRNA + 4 S-adenosyl-L-methionine = N(6)-dimethyladenosine(1518)/N(6)-dimethyladenosine(1519) in 16S rRNA + 4 S-adenosyl-L-homocysteine + 4 H(+)</text>
        <dbReference type="Rhea" id="RHEA:19609"/>
        <dbReference type="Rhea" id="RHEA-COMP:10232"/>
        <dbReference type="Rhea" id="RHEA-COMP:10233"/>
        <dbReference type="ChEBI" id="CHEBI:15378"/>
        <dbReference type="ChEBI" id="CHEBI:57856"/>
        <dbReference type="ChEBI" id="CHEBI:59789"/>
        <dbReference type="ChEBI" id="CHEBI:74411"/>
        <dbReference type="ChEBI" id="CHEBI:74493"/>
        <dbReference type="EC" id="2.1.1.182"/>
    </reaction>
</comment>
<feature type="binding site" evidence="7 8">
    <location>
        <position position="19"/>
    </location>
    <ligand>
        <name>S-adenosyl-L-methionine</name>
        <dbReference type="ChEBI" id="CHEBI:59789"/>
    </ligand>
</feature>
<feature type="binding site" evidence="7 8">
    <location>
        <position position="44"/>
    </location>
    <ligand>
        <name>S-adenosyl-L-methionine</name>
        <dbReference type="ChEBI" id="CHEBI:59789"/>
    </ligand>
</feature>
<dbReference type="Gene3D" id="3.40.50.150">
    <property type="entry name" value="Vaccinia Virus protein VP39"/>
    <property type="match status" value="1"/>
</dbReference>
<evidence type="ECO:0000256" key="3">
    <source>
        <dbReference type="ARBA" id="ARBA00022603"/>
    </source>
</evidence>
<comment type="caution">
    <text evidence="7 8">Lacks conserved residue(s) required for the propagation of feature annotation.</text>
</comment>
<accession>A0ABN5V405</accession>
<dbReference type="HAMAP" id="MF_00607">
    <property type="entry name" value="16SrRNA_methyltr_A"/>
    <property type="match status" value="1"/>
</dbReference>
<dbReference type="SUPFAM" id="SSF53335">
    <property type="entry name" value="S-adenosyl-L-methionine-dependent methyltransferases"/>
    <property type="match status" value="1"/>
</dbReference>
<reference evidence="10 11" key="1">
    <citation type="journal article" date="2015" name="Microbes Environ.">
        <title>An Efficient Strategy Developed for Next-Generation Sequencing of Endosymbiont Genomes Performed Using Crude DNA Isolated from Host Tissues: A Case Study of Blattabacterium cuenoti Inhabiting the Fat Bodies of Cockroaches.</title>
        <authorList>
            <person name="Kinjo Y."/>
            <person name="Saitoh S."/>
            <person name="Tokuda G."/>
        </authorList>
    </citation>
    <scope>NUCLEOTIDE SEQUENCE [LARGE SCALE GENOMIC DNA]</scope>
    <source>
        <strain evidence="10 11">BPAY</strain>
    </source>
</reference>
<dbReference type="PROSITE" id="PS01131">
    <property type="entry name" value="RRNA_A_DIMETH"/>
    <property type="match status" value="1"/>
</dbReference>
<comment type="subcellular location">
    <subcellularLocation>
        <location evidence="7">Cytoplasm</location>
    </subcellularLocation>
</comment>
<sequence>MHDVNHKLFLKKKFDQYFLKDQNIAKKIVNSLSFESYNTVVEIGPGLGILTQYLLNQNPYHHIFLIEIDEELISFLKKIFPIYKNQIIHRDFLKWNPEEINLQNFAIIGNFPYNISSQILFHILRYNQYIPECIGMFQKEVAKRITSHQGKKTYGILSVLVQTFYDVKYLFTVREKVFFPIPNVQSAVISLKRKNENTNFNKSMLFQCVKIAFNQRRKKLKNSLQLFKHIPNFQEIPFLNKRAEELSVKEFLQLIKEIEIRK</sequence>
<dbReference type="SMART" id="SM00650">
    <property type="entry name" value="rADc"/>
    <property type="match status" value="1"/>
</dbReference>
<evidence type="ECO:0000313" key="10">
    <source>
        <dbReference type="EMBL" id="BAR91954.1"/>
    </source>
</evidence>
<dbReference type="InterPro" id="IPR001737">
    <property type="entry name" value="KsgA/Erm"/>
</dbReference>
<dbReference type="InterPro" id="IPR020598">
    <property type="entry name" value="rRNA_Ade_methylase_Trfase_N"/>
</dbReference>
<evidence type="ECO:0000256" key="8">
    <source>
        <dbReference type="PROSITE-ProRule" id="PRU01026"/>
    </source>
</evidence>
<proteinExistence type="inferred from homology"/>
<dbReference type="PANTHER" id="PTHR11727:SF7">
    <property type="entry name" value="DIMETHYLADENOSINE TRANSFERASE-RELATED"/>
    <property type="match status" value="1"/>
</dbReference>
<keyword evidence="6 7" id="KW-0694">RNA-binding</keyword>
<dbReference type="Pfam" id="PF00398">
    <property type="entry name" value="RrnaAD"/>
    <property type="match status" value="1"/>
</dbReference>
<dbReference type="NCBIfam" id="TIGR00755">
    <property type="entry name" value="ksgA"/>
    <property type="match status" value="1"/>
</dbReference>
<keyword evidence="2 7" id="KW-0698">rRNA processing</keyword>
<gene>
    <name evidence="7 10" type="primary">ksgA</name>
    <name evidence="7" type="synonym">rsmA</name>
    <name evidence="10" type="ORF">BPAY_202</name>
</gene>
<dbReference type="EC" id="2.1.1.182" evidence="7"/>
<keyword evidence="11" id="KW-1185">Reference proteome</keyword>
<evidence type="ECO:0000256" key="6">
    <source>
        <dbReference type="ARBA" id="ARBA00022884"/>
    </source>
</evidence>
<evidence type="ECO:0000313" key="11">
    <source>
        <dbReference type="Proteomes" id="UP000217805"/>
    </source>
</evidence>
<comment type="function">
    <text evidence="7">Specifically dimethylates two adjacent adenosines (A1518 and A1519) in the loop of a conserved hairpin near the 3'-end of 16S rRNA in the 30S particle. May play a critical role in biogenesis of 30S subunits.</text>
</comment>
<evidence type="ECO:0000256" key="1">
    <source>
        <dbReference type="ARBA" id="ARBA00022490"/>
    </source>
</evidence>
<organism evidence="10 11">
    <name type="scientific">Blattabacterium cuenoti BPAY</name>
    <dbReference type="NCBI Taxonomy" id="1457031"/>
    <lineage>
        <taxon>Bacteria</taxon>
        <taxon>Pseudomonadati</taxon>
        <taxon>Bacteroidota</taxon>
        <taxon>Flavobacteriia</taxon>
        <taxon>Flavobacteriales</taxon>
        <taxon>Blattabacteriaceae</taxon>
        <taxon>Blattabacterium</taxon>
    </lineage>
</organism>
<protein>
    <recommendedName>
        <fullName evidence="7">Ribosomal RNA small subunit methyltransferase A</fullName>
        <ecNumber evidence="7">2.1.1.182</ecNumber>
    </recommendedName>
    <alternativeName>
        <fullName evidence="7">16S rRNA (adenine(1518)-N(6)/adenine(1519)-N(6))-dimethyltransferase</fullName>
    </alternativeName>
    <alternativeName>
        <fullName evidence="7">16S rRNA dimethyladenosine transferase</fullName>
    </alternativeName>
    <alternativeName>
        <fullName evidence="7">16S rRNA dimethylase</fullName>
    </alternativeName>
    <alternativeName>
        <fullName evidence="7">S-adenosylmethionine-6-N', N'-adenosyl(rRNA) dimethyltransferase</fullName>
    </alternativeName>
</protein>
<dbReference type="GO" id="GO:0016740">
    <property type="term" value="F:transferase activity"/>
    <property type="evidence" value="ECO:0007669"/>
    <property type="project" value="UniProtKB-KW"/>
</dbReference>
<evidence type="ECO:0000256" key="5">
    <source>
        <dbReference type="ARBA" id="ARBA00022691"/>
    </source>
</evidence>
<evidence type="ECO:0000259" key="9">
    <source>
        <dbReference type="SMART" id="SM00650"/>
    </source>
</evidence>
<feature type="binding site" evidence="7 8">
    <location>
        <position position="110"/>
    </location>
    <ligand>
        <name>S-adenosyl-L-methionine</name>
        <dbReference type="ChEBI" id="CHEBI:59789"/>
    </ligand>
</feature>
<feature type="domain" description="Ribosomal RNA adenine methylase transferase N-terminal" evidence="9">
    <location>
        <begin position="24"/>
        <end position="195"/>
    </location>
</feature>
<comment type="similarity">
    <text evidence="7">Belongs to the class I-like SAM-binding methyltransferase superfamily. rRNA adenine N(6)-methyltransferase family. RsmA subfamily.</text>
</comment>
<feature type="binding site" evidence="7 8">
    <location>
        <position position="67"/>
    </location>
    <ligand>
        <name>S-adenosyl-L-methionine</name>
        <dbReference type="ChEBI" id="CHEBI:59789"/>
    </ligand>
</feature>
<dbReference type="InterPro" id="IPR011530">
    <property type="entry name" value="rRNA_adenine_dimethylase"/>
</dbReference>
<name>A0ABN5V405_9FLAO</name>
<dbReference type="InterPro" id="IPR020596">
    <property type="entry name" value="rRNA_Ade_Mease_Trfase_CS"/>
</dbReference>
<dbReference type="InterPro" id="IPR023165">
    <property type="entry name" value="rRNA_Ade_diMease-like_C"/>
</dbReference>